<keyword evidence="2" id="KW-0472">Membrane</keyword>
<dbReference type="RefSeq" id="WP_394335712.1">
    <property type="nucleotide sequence ID" value="NZ_MWPH01000002.1"/>
</dbReference>
<evidence type="ECO:0000313" key="4">
    <source>
        <dbReference type="Proteomes" id="UP000196084"/>
    </source>
</evidence>
<keyword evidence="2" id="KW-0812">Transmembrane</keyword>
<keyword evidence="2" id="KW-1133">Transmembrane helix</keyword>
<sequence length="119" mass="12682">MFVCADHIDWTPLETVSSVLAAANWYDFLLAIVPVAFAVALIAAAVTSVPQIQMLAGAALVGVLVIIEACYRNPPLEQGYGRSIDSNRFLANSLLNSHPTRADSAGSRHASRRDGTASR</sequence>
<dbReference type="Pfam" id="PF26047">
    <property type="entry name" value="DUF8015"/>
    <property type="match status" value="1"/>
</dbReference>
<keyword evidence="4" id="KW-1185">Reference proteome</keyword>
<reference evidence="3 4" key="1">
    <citation type="submission" date="2017-02" db="EMBL/GenBank/DDBJ databases">
        <title>Natronthermophilus aegyptiacus gen. nov.,sp. nov., an aerobic, extremely halophilic alkalithermophilic archaeon isolated from the athalassohaline Wadi An Natrun, Egypt.</title>
        <authorList>
            <person name="Zhao B."/>
        </authorList>
    </citation>
    <scope>NUCLEOTIDE SEQUENCE [LARGE SCALE GENOMIC DNA]</scope>
    <source>
        <strain evidence="3 4">CGMCC 1.3597</strain>
    </source>
</reference>
<organism evidence="3 4">
    <name type="scientific">Natronolimnobius baerhuensis</name>
    <dbReference type="NCBI Taxonomy" id="253108"/>
    <lineage>
        <taxon>Archaea</taxon>
        <taxon>Methanobacteriati</taxon>
        <taxon>Methanobacteriota</taxon>
        <taxon>Stenosarchaea group</taxon>
        <taxon>Halobacteria</taxon>
        <taxon>Halobacteriales</taxon>
        <taxon>Natrialbaceae</taxon>
        <taxon>Natronolimnobius</taxon>
    </lineage>
</organism>
<dbReference type="EMBL" id="MWPH01000002">
    <property type="protein sequence ID" value="OVE84954.1"/>
    <property type="molecule type" value="Genomic_DNA"/>
</dbReference>
<feature type="transmembrane region" description="Helical" evidence="2">
    <location>
        <begin position="28"/>
        <end position="46"/>
    </location>
</feature>
<evidence type="ECO:0000256" key="2">
    <source>
        <dbReference type="SAM" id="Phobius"/>
    </source>
</evidence>
<dbReference type="Proteomes" id="UP000196084">
    <property type="component" value="Unassembled WGS sequence"/>
</dbReference>
<comment type="caution">
    <text evidence="3">The sequence shown here is derived from an EMBL/GenBank/DDBJ whole genome shotgun (WGS) entry which is preliminary data.</text>
</comment>
<dbReference type="AlphaFoldDB" id="A0A202E9R4"/>
<dbReference type="InterPro" id="IPR058328">
    <property type="entry name" value="DUF8015"/>
</dbReference>
<name>A0A202E9R4_9EURY</name>
<evidence type="ECO:0000313" key="3">
    <source>
        <dbReference type="EMBL" id="OVE84954.1"/>
    </source>
</evidence>
<accession>A0A202E9R4</accession>
<proteinExistence type="predicted"/>
<gene>
    <name evidence="3" type="ORF">B2G88_11380</name>
</gene>
<protein>
    <submittedName>
        <fullName evidence="3">Uncharacterized protein</fullName>
    </submittedName>
</protein>
<evidence type="ECO:0000256" key="1">
    <source>
        <dbReference type="SAM" id="MobiDB-lite"/>
    </source>
</evidence>
<feature type="region of interest" description="Disordered" evidence="1">
    <location>
        <begin position="97"/>
        <end position="119"/>
    </location>
</feature>